<keyword evidence="4" id="KW-1185">Reference proteome</keyword>
<dbReference type="GO" id="GO:0003677">
    <property type="term" value="F:DNA binding"/>
    <property type="evidence" value="ECO:0007669"/>
    <property type="project" value="UniProtKB-KW"/>
</dbReference>
<proteinExistence type="predicted"/>
<dbReference type="Proteomes" id="UP000298656">
    <property type="component" value="Chromosome 1"/>
</dbReference>
<dbReference type="KEGG" id="tvl:FAZ95_03020"/>
<name>A0A4P8IN39_9BURK</name>
<dbReference type="SUPFAM" id="SSF47413">
    <property type="entry name" value="lambda repressor-like DNA-binding domains"/>
    <property type="match status" value="1"/>
</dbReference>
<evidence type="ECO:0000259" key="2">
    <source>
        <dbReference type="PROSITE" id="PS50943"/>
    </source>
</evidence>
<gene>
    <name evidence="3" type="ORF">FAZ95_03020</name>
</gene>
<dbReference type="PANTHER" id="PTHR46797">
    <property type="entry name" value="HTH-TYPE TRANSCRIPTIONAL REGULATOR"/>
    <property type="match status" value="1"/>
</dbReference>
<dbReference type="SMART" id="SM00530">
    <property type="entry name" value="HTH_XRE"/>
    <property type="match status" value="1"/>
</dbReference>
<feature type="domain" description="HTH cro/C1-type" evidence="2">
    <location>
        <begin position="11"/>
        <end position="65"/>
    </location>
</feature>
<accession>A0A4P8IN39</accession>
<dbReference type="OrthoDB" id="8527856at2"/>
<keyword evidence="1" id="KW-0238">DNA-binding</keyword>
<dbReference type="Pfam" id="PF01381">
    <property type="entry name" value="HTH_3"/>
    <property type="match status" value="1"/>
</dbReference>
<evidence type="ECO:0000256" key="1">
    <source>
        <dbReference type="ARBA" id="ARBA00023125"/>
    </source>
</evidence>
<dbReference type="Gene3D" id="1.10.260.40">
    <property type="entry name" value="lambda repressor-like DNA-binding domains"/>
    <property type="match status" value="1"/>
</dbReference>
<evidence type="ECO:0000313" key="3">
    <source>
        <dbReference type="EMBL" id="QCP48254.1"/>
    </source>
</evidence>
<dbReference type="InterPro" id="IPR001387">
    <property type="entry name" value="Cro/C1-type_HTH"/>
</dbReference>
<dbReference type="InterPro" id="IPR010982">
    <property type="entry name" value="Lambda_DNA-bd_dom_sf"/>
</dbReference>
<dbReference type="EMBL" id="CP040077">
    <property type="protein sequence ID" value="QCP48254.1"/>
    <property type="molecule type" value="Genomic_DNA"/>
</dbReference>
<dbReference type="CDD" id="cd00093">
    <property type="entry name" value="HTH_XRE"/>
    <property type="match status" value="1"/>
</dbReference>
<reference evidence="3 4" key="1">
    <citation type="submission" date="2019-05" db="EMBL/GenBank/DDBJ databases">
        <title>Burkholderia sp. DHOD12, isolated from subtropical forest soil.</title>
        <authorList>
            <person name="Gao Z.-H."/>
            <person name="Qiu L.-H."/>
        </authorList>
    </citation>
    <scope>NUCLEOTIDE SEQUENCE [LARGE SCALE GENOMIC DNA]</scope>
    <source>
        <strain evidence="3 4">DHOD12</strain>
    </source>
</reference>
<dbReference type="InterPro" id="IPR050807">
    <property type="entry name" value="TransReg_Diox_bact_type"/>
</dbReference>
<dbReference type="RefSeq" id="WP_137331096.1">
    <property type="nucleotide sequence ID" value="NZ_CP040077.1"/>
</dbReference>
<protein>
    <submittedName>
        <fullName evidence="3">Helix-turn-helix transcriptional regulator</fullName>
    </submittedName>
</protein>
<dbReference type="GO" id="GO:0003700">
    <property type="term" value="F:DNA-binding transcription factor activity"/>
    <property type="evidence" value="ECO:0007669"/>
    <property type="project" value="TreeGrafter"/>
</dbReference>
<dbReference type="PROSITE" id="PS50943">
    <property type="entry name" value="HTH_CROC1"/>
    <property type="match status" value="1"/>
</dbReference>
<dbReference type="AlphaFoldDB" id="A0A4P8IN39"/>
<organism evidence="3 4">
    <name type="scientific">Trinickia violacea</name>
    <dbReference type="NCBI Taxonomy" id="2571746"/>
    <lineage>
        <taxon>Bacteria</taxon>
        <taxon>Pseudomonadati</taxon>
        <taxon>Pseudomonadota</taxon>
        <taxon>Betaproteobacteria</taxon>
        <taxon>Burkholderiales</taxon>
        <taxon>Burkholderiaceae</taxon>
        <taxon>Trinickia</taxon>
    </lineage>
</organism>
<sequence length="79" mass="8677">MLLRKAFGLSVSSERKARNLTQAELAELANVHLSALSALERGLRPANMDTMETVSKALGVPLSILFRRAEDLLETNPSR</sequence>
<dbReference type="PANTHER" id="PTHR46797:SF1">
    <property type="entry name" value="METHYLPHOSPHONATE SYNTHASE"/>
    <property type="match status" value="1"/>
</dbReference>
<dbReference type="GO" id="GO:0005829">
    <property type="term" value="C:cytosol"/>
    <property type="evidence" value="ECO:0007669"/>
    <property type="project" value="TreeGrafter"/>
</dbReference>
<evidence type="ECO:0000313" key="4">
    <source>
        <dbReference type="Proteomes" id="UP000298656"/>
    </source>
</evidence>